<feature type="transmembrane region" description="Helical" evidence="1">
    <location>
        <begin position="120"/>
        <end position="138"/>
    </location>
</feature>
<keyword evidence="1" id="KW-1133">Transmembrane helix</keyword>
<protein>
    <submittedName>
        <fullName evidence="2">Uncharacterized protein</fullName>
    </submittedName>
</protein>
<comment type="caution">
    <text evidence="2">The sequence shown here is derived from an EMBL/GenBank/DDBJ whole genome shotgun (WGS) entry which is preliminary data.</text>
</comment>
<evidence type="ECO:0000313" key="3">
    <source>
        <dbReference type="Proteomes" id="UP000294564"/>
    </source>
</evidence>
<dbReference type="AlphaFoldDB" id="A0A4R2NLT9"/>
<dbReference type="EMBL" id="SLXM01000011">
    <property type="protein sequence ID" value="TCP22599.1"/>
    <property type="molecule type" value="Genomic_DNA"/>
</dbReference>
<reference evidence="2 3" key="1">
    <citation type="submission" date="2019-03" db="EMBL/GenBank/DDBJ databases">
        <title>Genomic Encyclopedia of Type Strains, Phase IV (KMG-IV): sequencing the most valuable type-strain genomes for metagenomic binning, comparative biology and taxonomic classification.</title>
        <authorList>
            <person name="Goeker M."/>
        </authorList>
    </citation>
    <scope>NUCLEOTIDE SEQUENCE [LARGE SCALE GENOMIC DNA]</scope>
    <source>
        <strain evidence="2 3">DSM 14836</strain>
    </source>
</reference>
<accession>A0A4R2NLT9</accession>
<sequence length="217" mass="24976">MENNLKNSIEFLNYKVGKQHGFTIPENYFNELENEILNNQIASSFPDKNGLKTPENYFEKLENDLIERIPEITLPKKTDLGVPQGYFDSLEDSIFDKIKLENTDSKEVKVISLYQKIKKFIPATAAASVILFVSIYFFKTTKETESQIKEAEIVTWFQNGYGEANAYELATLLSNEDLNYDEFTVNVSTDNIEDYLNTVDTSTLIEFEEIDLNNNDI</sequence>
<evidence type="ECO:0000313" key="2">
    <source>
        <dbReference type="EMBL" id="TCP22599.1"/>
    </source>
</evidence>
<dbReference type="OrthoDB" id="981524at2"/>
<dbReference type="RefSeq" id="WP_132795801.1">
    <property type="nucleotide sequence ID" value="NZ_SLXM01000011.1"/>
</dbReference>
<name>A0A4R2NLT9_9FLAO</name>
<keyword evidence="1" id="KW-0472">Membrane</keyword>
<gene>
    <name evidence="2" type="ORF">EV195_11127</name>
</gene>
<keyword evidence="3" id="KW-1185">Reference proteome</keyword>
<organism evidence="2 3">
    <name type="scientific">Tenacibaculum skagerrakense</name>
    <dbReference type="NCBI Taxonomy" id="186571"/>
    <lineage>
        <taxon>Bacteria</taxon>
        <taxon>Pseudomonadati</taxon>
        <taxon>Bacteroidota</taxon>
        <taxon>Flavobacteriia</taxon>
        <taxon>Flavobacteriales</taxon>
        <taxon>Flavobacteriaceae</taxon>
        <taxon>Tenacibaculum</taxon>
    </lineage>
</organism>
<proteinExistence type="predicted"/>
<dbReference type="Proteomes" id="UP000294564">
    <property type="component" value="Unassembled WGS sequence"/>
</dbReference>
<evidence type="ECO:0000256" key="1">
    <source>
        <dbReference type="SAM" id="Phobius"/>
    </source>
</evidence>
<keyword evidence="1" id="KW-0812">Transmembrane</keyword>